<organism evidence="3 4">
    <name type="scientific">Ramlibacter agri</name>
    <dbReference type="NCBI Taxonomy" id="2728837"/>
    <lineage>
        <taxon>Bacteria</taxon>
        <taxon>Pseudomonadati</taxon>
        <taxon>Pseudomonadota</taxon>
        <taxon>Betaproteobacteria</taxon>
        <taxon>Burkholderiales</taxon>
        <taxon>Comamonadaceae</taxon>
        <taxon>Ramlibacter</taxon>
    </lineage>
</organism>
<dbReference type="EMBL" id="JABBFX010000005">
    <property type="protein sequence ID" value="NML48421.1"/>
    <property type="molecule type" value="Genomic_DNA"/>
</dbReference>
<dbReference type="PANTHER" id="PTHR42928">
    <property type="entry name" value="TRICARBOXYLATE-BINDING PROTEIN"/>
    <property type="match status" value="1"/>
</dbReference>
<dbReference type="AlphaFoldDB" id="A0A848HGH8"/>
<dbReference type="CDD" id="cd07012">
    <property type="entry name" value="PBP2_Bug_TTT"/>
    <property type="match status" value="1"/>
</dbReference>
<dbReference type="Gene3D" id="3.40.190.10">
    <property type="entry name" value="Periplasmic binding protein-like II"/>
    <property type="match status" value="1"/>
</dbReference>
<comment type="similarity">
    <text evidence="1">Belongs to the UPF0065 (bug) family.</text>
</comment>
<dbReference type="SUPFAM" id="SSF53850">
    <property type="entry name" value="Periplasmic binding protein-like II"/>
    <property type="match status" value="1"/>
</dbReference>
<reference evidence="3 4" key="1">
    <citation type="submission" date="2020-04" db="EMBL/GenBank/DDBJ databases">
        <title>Ramlibacter sp. G-1-2-2 isolated from soil.</title>
        <authorList>
            <person name="Dahal R.H."/>
        </authorList>
    </citation>
    <scope>NUCLEOTIDE SEQUENCE [LARGE SCALE GENOMIC DNA]</scope>
    <source>
        <strain evidence="3 4">G-1-2-2</strain>
    </source>
</reference>
<feature type="chain" id="PRO_5032967597" evidence="2">
    <location>
        <begin position="25"/>
        <end position="319"/>
    </location>
</feature>
<keyword evidence="2" id="KW-0732">Signal</keyword>
<keyword evidence="4" id="KW-1185">Reference proteome</keyword>
<evidence type="ECO:0000313" key="4">
    <source>
        <dbReference type="Proteomes" id="UP000541185"/>
    </source>
</evidence>
<dbReference type="Pfam" id="PF03401">
    <property type="entry name" value="TctC"/>
    <property type="match status" value="1"/>
</dbReference>
<accession>A0A848HGH8</accession>
<protein>
    <submittedName>
        <fullName evidence="3">Tripartite tricarboxylate transporter substrate binding protein</fullName>
    </submittedName>
</protein>
<gene>
    <name evidence="3" type="ORF">HHL11_32040</name>
</gene>
<proteinExistence type="inferred from homology"/>
<sequence>MQRRNFLAAGALLPAASAWLPARAADWPAKPIQVIVPYAAGGADNYIRPLQPALDKKHGITLVIESLGGAGGTIGSGKVKRAAADGYTLLFCGSGALTIAPRLQESGAPGPAEFTPIMNLTTIPYVVAVRKDSPIKTGKEFLDFIKKNPGKLNYGTPGTGSAPHLGMEALAKELGTSMTHVPFAGISAAVQSLLGGHIDAVLGAPSNVLPQVKAGELRGLAVTSKKRFPFAPDLPTMAELGADVDVVTHFGFLGPKGLPAPVVQKLAAAIRDAAADPAYVTAMQNQQTPIDLLSGEELAKALAQEESRFAPVIEPLRKK</sequence>
<dbReference type="RefSeq" id="WP_169422761.1">
    <property type="nucleotide sequence ID" value="NZ_JABBFX010000005.1"/>
</dbReference>
<dbReference type="InterPro" id="IPR005064">
    <property type="entry name" value="BUG"/>
</dbReference>
<dbReference type="PIRSF" id="PIRSF017082">
    <property type="entry name" value="YflP"/>
    <property type="match status" value="1"/>
</dbReference>
<dbReference type="Gene3D" id="3.40.190.150">
    <property type="entry name" value="Bordetella uptake gene, domain 1"/>
    <property type="match status" value="1"/>
</dbReference>
<dbReference type="InterPro" id="IPR042100">
    <property type="entry name" value="Bug_dom1"/>
</dbReference>
<comment type="caution">
    <text evidence="3">The sequence shown here is derived from an EMBL/GenBank/DDBJ whole genome shotgun (WGS) entry which is preliminary data.</text>
</comment>
<evidence type="ECO:0000256" key="2">
    <source>
        <dbReference type="SAM" id="SignalP"/>
    </source>
</evidence>
<evidence type="ECO:0000256" key="1">
    <source>
        <dbReference type="ARBA" id="ARBA00006987"/>
    </source>
</evidence>
<dbReference type="PANTHER" id="PTHR42928:SF5">
    <property type="entry name" value="BLR1237 PROTEIN"/>
    <property type="match status" value="1"/>
</dbReference>
<name>A0A848HGH8_9BURK</name>
<dbReference type="Proteomes" id="UP000541185">
    <property type="component" value="Unassembled WGS sequence"/>
</dbReference>
<evidence type="ECO:0000313" key="3">
    <source>
        <dbReference type="EMBL" id="NML48421.1"/>
    </source>
</evidence>
<feature type="signal peptide" evidence="2">
    <location>
        <begin position="1"/>
        <end position="24"/>
    </location>
</feature>